<dbReference type="InterPro" id="IPR040397">
    <property type="entry name" value="SWAP"/>
</dbReference>
<dbReference type="EMBL" id="BMAT01010806">
    <property type="protein sequence ID" value="GFR60960.1"/>
    <property type="molecule type" value="Genomic_DNA"/>
</dbReference>
<dbReference type="GO" id="GO:0003723">
    <property type="term" value="F:RNA binding"/>
    <property type="evidence" value="ECO:0007669"/>
    <property type="project" value="UniProtKB-KW"/>
</dbReference>
<evidence type="ECO:0000313" key="7">
    <source>
        <dbReference type="Proteomes" id="UP000762676"/>
    </source>
</evidence>
<dbReference type="PANTHER" id="PTHR13161">
    <property type="entry name" value="SPLICING FACTOR SUPPRESSOR OF WHITE APRICOT"/>
    <property type="match status" value="1"/>
</dbReference>
<dbReference type="PANTHER" id="PTHR13161:SF15">
    <property type="entry name" value="SPLICING FACTOR, SUPPRESSOR OF WHITE-APRICOT HOMOLOG"/>
    <property type="match status" value="1"/>
</dbReference>
<evidence type="ECO:0000256" key="2">
    <source>
        <dbReference type="ARBA" id="ARBA00022737"/>
    </source>
</evidence>
<keyword evidence="4" id="KW-0508">mRNA splicing</keyword>
<proteinExistence type="predicted"/>
<evidence type="ECO:0000259" key="5">
    <source>
        <dbReference type="SMART" id="SM01141"/>
    </source>
</evidence>
<name>A0AAV4EK26_9GAST</name>
<evidence type="ECO:0000256" key="4">
    <source>
        <dbReference type="ARBA" id="ARBA00023187"/>
    </source>
</evidence>
<reference evidence="6 7" key="1">
    <citation type="journal article" date="2021" name="Elife">
        <title>Chloroplast acquisition without the gene transfer in kleptoplastic sea slugs, Plakobranchus ocellatus.</title>
        <authorList>
            <person name="Maeda T."/>
            <person name="Takahashi S."/>
            <person name="Yoshida T."/>
            <person name="Shimamura S."/>
            <person name="Takaki Y."/>
            <person name="Nagai Y."/>
            <person name="Toyoda A."/>
            <person name="Suzuki Y."/>
            <person name="Arimoto A."/>
            <person name="Ishii H."/>
            <person name="Satoh N."/>
            <person name="Nishiyama T."/>
            <person name="Hasebe M."/>
            <person name="Maruyama T."/>
            <person name="Minagawa J."/>
            <person name="Obokata J."/>
            <person name="Shigenobu S."/>
        </authorList>
    </citation>
    <scope>NUCLEOTIDE SEQUENCE [LARGE SCALE GENOMIC DNA]</scope>
</reference>
<dbReference type="Proteomes" id="UP000762676">
    <property type="component" value="Unassembled WGS sequence"/>
</dbReference>
<sequence>MAASLWWDDGETSQHGVQENKKEDLLVFGYACKLFRDDERANAIDKGKLLIPWMGDEKLMIDRYDGRGHLFDLAHHDADNIRDKGQPTLTEEDEAVEKACDEERYLELHTDVREAEMYEGISNYFQR</sequence>
<feature type="domain" description="Suppressor of white apricot N-terminal" evidence="5">
    <location>
        <begin position="23"/>
        <end position="122"/>
    </location>
</feature>
<keyword evidence="2" id="KW-0677">Repeat</keyword>
<dbReference type="SMART" id="SM01141">
    <property type="entry name" value="DRY_EERY"/>
    <property type="match status" value="1"/>
</dbReference>
<dbReference type="Pfam" id="PF09750">
    <property type="entry name" value="DRY_EERY"/>
    <property type="match status" value="1"/>
</dbReference>
<evidence type="ECO:0000313" key="6">
    <source>
        <dbReference type="EMBL" id="GFR60960.1"/>
    </source>
</evidence>
<gene>
    <name evidence="6" type="ORF">ElyMa_005418700</name>
</gene>
<evidence type="ECO:0000256" key="1">
    <source>
        <dbReference type="ARBA" id="ARBA00022664"/>
    </source>
</evidence>
<dbReference type="AlphaFoldDB" id="A0AAV4EK26"/>
<keyword evidence="3" id="KW-0694">RNA-binding</keyword>
<protein>
    <submittedName>
        <fullName evidence="6">Splicing factor, suppressor of white-apricot homolog</fullName>
    </submittedName>
</protein>
<comment type="caution">
    <text evidence="6">The sequence shown here is derived from an EMBL/GenBank/DDBJ whole genome shotgun (WGS) entry which is preliminary data.</text>
</comment>
<keyword evidence="7" id="KW-1185">Reference proteome</keyword>
<organism evidence="6 7">
    <name type="scientific">Elysia marginata</name>
    <dbReference type="NCBI Taxonomy" id="1093978"/>
    <lineage>
        <taxon>Eukaryota</taxon>
        <taxon>Metazoa</taxon>
        <taxon>Spiralia</taxon>
        <taxon>Lophotrochozoa</taxon>
        <taxon>Mollusca</taxon>
        <taxon>Gastropoda</taxon>
        <taxon>Heterobranchia</taxon>
        <taxon>Euthyneura</taxon>
        <taxon>Panpulmonata</taxon>
        <taxon>Sacoglossa</taxon>
        <taxon>Placobranchoidea</taxon>
        <taxon>Plakobranchidae</taxon>
        <taxon>Elysia</taxon>
    </lineage>
</organism>
<keyword evidence="1" id="KW-0507">mRNA processing</keyword>
<dbReference type="InterPro" id="IPR019147">
    <property type="entry name" value="SWAP_N_domain"/>
</dbReference>
<accession>A0AAV4EK26</accession>
<evidence type="ECO:0000256" key="3">
    <source>
        <dbReference type="ARBA" id="ARBA00022884"/>
    </source>
</evidence>
<dbReference type="GO" id="GO:0000395">
    <property type="term" value="P:mRNA 5'-splice site recognition"/>
    <property type="evidence" value="ECO:0007669"/>
    <property type="project" value="TreeGrafter"/>
</dbReference>